<feature type="domain" description="Transcriptional repressor PaaX-like C-terminal" evidence="2">
    <location>
        <begin position="172"/>
        <end position="250"/>
    </location>
</feature>
<proteinExistence type="predicted"/>
<feature type="domain" description="Transcriptional repressor PaaX-like N-terminal" evidence="1">
    <location>
        <begin position="22"/>
        <end position="89"/>
    </location>
</feature>
<dbReference type="PANTHER" id="PTHR30319">
    <property type="entry name" value="PHENYLACETIC ACID REGULATOR-RELATED TRANSCRIPTIONAL REPRESSOR"/>
    <property type="match status" value="1"/>
</dbReference>
<dbReference type="PANTHER" id="PTHR30319:SF1">
    <property type="entry name" value="TRANSCRIPTIONAL REPRESSOR PAAX"/>
    <property type="match status" value="1"/>
</dbReference>
<accession>A0A0F9GB19</accession>
<dbReference type="InterPro" id="IPR013225">
    <property type="entry name" value="PaaX_C"/>
</dbReference>
<dbReference type="Gene3D" id="1.20.58.1460">
    <property type="match status" value="1"/>
</dbReference>
<dbReference type="AlphaFoldDB" id="A0A0F9GB19"/>
<evidence type="ECO:0000259" key="2">
    <source>
        <dbReference type="Pfam" id="PF08223"/>
    </source>
</evidence>
<dbReference type="EMBL" id="LAZR01029185">
    <property type="protein sequence ID" value="KKL60332.1"/>
    <property type="molecule type" value="Genomic_DNA"/>
</dbReference>
<organism evidence="3">
    <name type="scientific">marine sediment metagenome</name>
    <dbReference type="NCBI Taxonomy" id="412755"/>
    <lineage>
        <taxon>unclassified sequences</taxon>
        <taxon>metagenomes</taxon>
        <taxon>ecological metagenomes</taxon>
    </lineage>
</organism>
<gene>
    <name evidence="3" type="ORF">LCGC14_2206390</name>
</gene>
<evidence type="ECO:0000259" key="1">
    <source>
        <dbReference type="Pfam" id="PF07848"/>
    </source>
</evidence>
<name>A0A0F9GB19_9ZZZZ</name>
<evidence type="ECO:0000313" key="3">
    <source>
        <dbReference type="EMBL" id="KKL60332.1"/>
    </source>
</evidence>
<dbReference type="Gene3D" id="1.10.10.10">
    <property type="entry name" value="Winged helix-like DNA-binding domain superfamily/Winged helix DNA-binding domain"/>
    <property type="match status" value="1"/>
</dbReference>
<dbReference type="Gene3D" id="3.30.70.2670">
    <property type="match status" value="1"/>
</dbReference>
<reference evidence="3" key="1">
    <citation type="journal article" date="2015" name="Nature">
        <title>Complex archaea that bridge the gap between prokaryotes and eukaryotes.</title>
        <authorList>
            <person name="Spang A."/>
            <person name="Saw J.H."/>
            <person name="Jorgensen S.L."/>
            <person name="Zaremba-Niedzwiedzka K."/>
            <person name="Martijn J."/>
            <person name="Lind A.E."/>
            <person name="van Eijk R."/>
            <person name="Schleper C."/>
            <person name="Guy L."/>
            <person name="Ettema T.J."/>
        </authorList>
    </citation>
    <scope>NUCLEOTIDE SEQUENCE</scope>
</reference>
<comment type="caution">
    <text evidence="3">The sequence shown here is derived from an EMBL/GenBank/DDBJ whole genome shotgun (WGS) entry which is preliminary data.</text>
</comment>
<dbReference type="GO" id="GO:0006351">
    <property type="term" value="P:DNA-templated transcription"/>
    <property type="evidence" value="ECO:0007669"/>
    <property type="project" value="TreeGrafter"/>
</dbReference>
<dbReference type="Pfam" id="PF07848">
    <property type="entry name" value="PaaX"/>
    <property type="match status" value="1"/>
</dbReference>
<dbReference type="InterPro" id="IPR012906">
    <property type="entry name" value="PaaX-like_N"/>
</dbReference>
<evidence type="ECO:0008006" key="4">
    <source>
        <dbReference type="Google" id="ProtNLM"/>
    </source>
</evidence>
<protein>
    <recommendedName>
        <fullName evidence="4">PaaX-like N-terminal domain-containing protein</fullName>
    </recommendedName>
</protein>
<sequence length="263" mass="28446">MLSEQSAPLVAAFAGLGGQRVWSLMISLFGDLAQGNGDAIDGPVLSTIMAALDVRPEASRVALHRLRNDGWLQSRKVGRISQHSLTAQGRAESAAASPRIYAAPPDLSEPWQMVMTEENGREIDATLRAEGFIPVMPRVYVGRSESTAPKGSLALRGETPPDWLRRAVEPTALEPEYDALLHALSTLQGKLACDSHMNALDIAVLRCLIVHNWRRLALKHPALPGGLIRSDWPGYQSHLLVDQLLTRHPRPALQDLAGASAAG</sequence>
<feature type="non-terminal residue" evidence="3">
    <location>
        <position position="263"/>
    </location>
</feature>
<dbReference type="Pfam" id="PF08223">
    <property type="entry name" value="PaaX_C"/>
    <property type="match status" value="1"/>
</dbReference>
<dbReference type="InterPro" id="IPR036388">
    <property type="entry name" value="WH-like_DNA-bd_sf"/>
</dbReference>